<comment type="caution">
    <text evidence="14">The sequence shown here is derived from an EMBL/GenBank/DDBJ whole genome shotgun (WGS) entry which is preliminary data.</text>
</comment>
<gene>
    <name evidence="14" type="ORF">E6C27_scaffold406G00640</name>
</gene>
<keyword evidence="9" id="KW-0067">ATP-binding</keyword>
<evidence type="ECO:0000256" key="12">
    <source>
        <dbReference type="ARBA" id="ARBA00023317"/>
    </source>
</evidence>
<dbReference type="GO" id="GO:0016301">
    <property type="term" value="F:kinase activity"/>
    <property type="evidence" value="ECO:0007669"/>
    <property type="project" value="UniProtKB-KW"/>
</dbReference>
<evidence type="ECO:0000256" key="9">
    <source>
        <dbReference type="ARBA" id="ARBA00022840"/>
    </source>
</evidence>
<evidence type="ECO:0000256" key="5">
    <source>
        <dbReference type="ARBA" id="ARBA00022679"/>
    </source>
</evidence>
<dbReference type="OrthoDB" id="108365at2759"/>
<organism evidence="14 15">
    <name type="scientific">Cucumis melo var. makuwa</name>
    <name type="common">Oriental melon</name>
    <dbReference type="NCBI Taxonomy" id="1194695"/>
    <lineage>
        <taxon>Eukaryota</taxon>
        <taxon>Viridiplantae</taxon>
        <taxon>Streptophyta</taxon>
        <taxon>Embryophyta</taxon>
        <taxon>Tracheophyta</taxon>
        <taxon>Spermatophyta</taxon>
        <taxon>Magnoliopsida</taxon>
        <taxon>eudicotyledons</taxon>
        <taxon>Gunneridae</taxon>
        <taxon>Pentapetalae</taxon>
        <taxon>rosids</taxon>
        <taxon>fabids</taxon>
        <taxon>Cucurbitales</taxon>
        <taxon>Cucurbitaceae</taxon>
        <taxon>Benincaseae</taxon>
        <taxon>Cucumis</taxon>
    </lineage>
</organism>
<keyword evidence="10" id="KW-0460">Magnesium</keyword>
<evidence type="ECO:0000256" key="6">
    <source>
        <dbReference type="ARBA" id="ARBA00022723"/>
    </source>
</evidence>
<dbReference type="InterPro" id="IPR040442">
    <property type="entry name" value="Pyrv_kinase-like_dom_sf"/>
</dbReference>
<dbReference type="AlphaFoldDB" id="A0A5A7UKP0"/>
<dbReference type="Proteomes" id="UP000321393">
    <property type="component" value="Unassembled WGS sequence"/>
</dbReference>
<evidence type="ECO:0000256" key="1">
    <source>
        <dbReference type="ARBA" id="ARBA00001958"/>
    </source>
</evidence>
<protein>
    <recommendedName>
        <fullName evidence="4">pyruvate kinase</fullName>
        <ecNumber evidence="4">2.7.1.40</ecNumber>
    </recommendedName>
</protein>
<evidence type="ECO:0000256" key="4">
    <source>
        <dbReference type="ARBA" id="ARBA00012142"/>
    </source>
</evidence>
<dbReference type="GO" id="GO:0005524">
    <property type="term" value="F:ATP binding"/>
    <property type="evidence" value="ECO:0007669"/>
    <property type="project" value="UniProtKB-KW"/>
</dbReference>
<evidence type="ECO:0000313" key="15">
    <source>
        <dbReference type="Proteomes" id="UP000321393"/>
    </source>
</evidence>
<evidence type="ECO:0000256" key="7">
    <source>
        <dbReference type="ARBA" id="ARBA00022741"/>
    </source>
</evidence>
<feature type="domain" description="Pyruvate kinase barrel" evidence="13">
    <location>
        <begin position="159"/>
        <end position="228"/>
    </location>
</feature>
<evidence type="ECO:0000256" key="3">
    <source>
        <dbReference type="ARBA" id="ARBA00008663"/>
    </source>
</evidence>
<evidence type="ECO:0000256" key="2">
    <source>
        <dbReference type="ARBA" id="ARBA00004997"/>
    </source>
</evidence>
<evidence type="ECO:0000256" key="8">
    <source>
        <dbReference type="ARBA" id="ARBA00022777"/>
    </source>
</evidence>
<dbReference type="InterPro" id="IPR015793">
    <property type="entry name" value="Pyrv_Knase_brl"/>
</dbReference>
<dbReference type="STRING" id="1194695.A0A5A7UKP0"/>
<dbReference type="Gene3D" id="3.20.20.60">
    <property type="entry name" value="Phosphoenolpyruvate-binding domains"/>
    <property type="match status" value="2"/>
</dbReference>
<keyword evidence="11" id="KW-0324">Glycolysis</keyword>
<dbReference type="EMBL" id="SSTE01008657">
    <property type="protein sequence ID" value="KAA0054856.1"/>
    <property type="molecule type" value="Genomic_DNA"/>
</dbReference>
<dbReference type="GO" id="GO:0000287">
    <property type="term" value="F:magnesium ion binding"/>
    <property type="evidence" value="ECO:0007669"/>
    <property type="project" value="InterPro"/>
</dbReference>
<dbReference type="GO" id="GO:0004743">
    <property type="term" value="F:pyruvate kinase activity"/>
    <property type="evidence" value="ECO:0007669"/>
    <property type="project" value="UniProtKB-EC"/>
</dbReference>
<sequence length="515" mass="57450">MSVARFDFSWRSPEYHQETLENLKMAVKSTKKLCAEDGFVVLTPNQELEASLELLPINYGGFSKVLKKGDTLFLGQYLFTGRETSVWLEVFEVKGDDVGCVVKNSATLIIATWGVKNKIDFLSLSHARHVEDVRQAQQFLSKLGDLNQTQIFAKIENVEVFLFQKTALYRCNMAGKPAVLTRVVDSMTNNLRPTRAVATDVANAVLDGDDAIILGAETLHGLHPVETVSTVSRICVEVKESTASACGPPGTKMQVIGIDYGWIEYLLFHQWIGYKFVLEKRTDPLEWDLLKPVPFDIDARPLETMLGHNSDVHYMHICTKSLCGELFIFGLTKPRLAFPIEFSRLGQVECVGLPQYQSLCGELFTFGLTKTRPASPLEFSRLGQVECVGLPQYQNLCGELFTFGLTKPRPAFPIEFSRLGQVECVGLPQYQSLCGELFTFGLTKTRPASPLEFSRLGQVECVGLPQYQSLCGELFTFGLIKTRPASLLELSRVELFTFGLTKTISALCLEFSRLG</sequence>
<dbReference type="UniPathway" id="UPA00109">
    <property type="reaction ID" value="UER00188"/>
</dbReference>
<keyword evidence="7" id="KW-0547">Nucleotide-binding</keyword>
<dbReference type="InterPro" id="IPR001697">
    <property type="entry name" value="Pyr_Knase"/>
</dbReference>
<keyword evidence="5" id="KW-0808">Transferase</keyword>
<keyword evidence="6" id="KW-0479">Metal-binding</keyword>
<evidence type="ECO:0000259" key="13">
    <source>
        <dbReference type="Pfam" id="PF00224"/>
    </source>
</evidence>
<dbReference type="GO" id="GO:0030955">
    <property type="term" value="F:potassium ion binding"/>
    <property type="evidence" value="ECO:0007669"/>
    <property type="project" value="InterPro"/>
</dbReference>
<comment type="pathway">
    <text evidence="2">Carbohydrate degradation; glycolysis; pyruvate from D-glyceraldehyde 3-phosphate: step 5/5.</text>
</comment>
<evidence type="ECO:0000256" key="10">
    <source>
        <dbReference type="ARBA" id="ARBA00022842"/>
    </source>
</evidence>
<accession>A0A5A7UKP0</accession>
<dbReference type="InterPro" id="IPR015813">
    <property type="entry name" value="Pyrv/PenolPyrv_kinase-like_dom"/>
</dbReference>
<evidence type="ECO:0000313" key="14">
    <source>
        <dbReference type="EMBL" id="KAA0054856.1"/>
    </source>
</evidence>
<comment type="similarity">
    <text evidence="3">Belongs to the pyruvate kinase family.</text>
</comment>
<dbReference type="EC" id="2.7.1.40" evidence="4"/>
<comment type="cofactor">
    <cofactor evidence="1">
        <name>K(+)</name>
        <dbReference type="ChEBI" id="CHEBI:29103"/>
    </cofactor>
</comment>
<keyword evidence="12 14" id="KW-0670">Pyruvate</keyword>
<dbReference type="SUPFAM" id="SSF51621">
    <property type="entry name" value="Phosphoenolpyruvate/pyruvate domain"/>
    <property type="match status" value="1"/>
</dbReference>
<dbReference type="FunFam" id="2.40.33.10:FF:000004">
    <property type="entry name" value="Pyruvate kinase"/>
    <property type="match status" value="1"/>
</dbReference>
<name>A0A5A7UKP0_CUCMM</name>
<dbReference type="Pfam" id="PF00224">
    <property type="entry name" value="PK"/>
    <property type="match status" value="1"/>
</dbReference>
<evidence type="ECO:0000256" key="11">
    <source>
        <dbReference type="ARBA" id="ARBA00023152"/>
    </source>
</evidence>
<proteinExistence type="inferred from homology"/>
<dbReference type="PANTHER" id="PTHR11817">
    <property type="entry name" value="PYRUVATE KINASE"/>
    <property type="match status" value="1"/>
</dbReference>
<keyword evidence="8 14" id="KW-0418">Kinase</keyword>
<reference evidence="14 15" key="1">
    <citation type="submission" date="2019-08" db="EMBL/GenBank/DDBJ databases">
        <title>Draft genome sequences of two oriental melons (Cucumis melo L. var makuwa).</title>
        <authorList>
            <person name="Kwon S.-Y."/>
        </authorList>
    </citation>
    <scope>NUCLEOTIDE SEQUENCE [LARGE SCALE GENOMIC DNA]</scope>
    <source>
        <strain evidence="15">cv. SW 3</strain>
        <tissue evidence="14">Leaf</tissue>
    </source>
</reference>